<dbReference type="Proteomes" id="UP000230903">
    <property type="component" value="Unassembled WGS sequence"/>
</dbReference>
<accession>A0A2H0UPH2</accession>
<reference evidence="2" key="1">
    <citation type="submission" date="2017-09" db="EMBL/GenBank/DDBJ databases">
        <title>Depth-based differentiation of microbial function through sediment-hosted aquifers and enrichment of novel symbionts in the deep terrestrial subsurface.</title>
        <authorList>
            <person name="Probst A.J."/>
            <person name="Ladd B."/>
            <person name="Jarett J.K."/>
            <person name="Geller-Mcgrath D.E."/>
            <person name="Sieber C.M.K."/>
            <person name="Emerson J.B."/>
            <person name="Anantharaman K."/>
            <person name="Thomas B.C."/>
            <person name="Malmstrom R."/>
            <person name="Stieglmeier M."/>
            <person name="Klingl A."/>
            <person name="Woyke T."/>
            <person name="Ryan C.M."/>
            <person name="Banfield J.F."/>
        </authorList>
    </citation>
    <scope>NUCLEOTIDE SEQUENCE [LARGE SCALE GENOMIC DNA]</scope>
</reference>
<evidence type="ECO:0000313" key="1">
    <source>
        <dbReference type="EMBL" id="PIR87695.1"/>
    </source>
</evidence>
<evidence type="ECO:0000313" key="2">
    <source>
        <dbReference type="Proteomes" id="UP000230903"/>
    </source>
</evidence>
<sequence length="1555" mass="156358">MSCLGSAKIIAKILRASLLAVLVFQMSLGTAFFGFAPMFSVAVAEAATGVPQILAYQGRLTDSSGDLLGSVAGTNYYFKFSIWDGATTGSGTKLWPSSAPTAVTASVISGVFSLDIGDTDNGYPDALDYDFQANKNVYLQVEVSSDNVTFETLSPRQRVTSAGFAINAGTLLGFTPSQTPTGSNIPVLESGNLLLAGTNPQINATSTNALVLQGGTGTGDIQFFSSANKITSAGNLTIAGVLDSVGLTFVNATGTGSLTVADLVVTASTTFGGVAYTWPGADGSATQVLTTDGSGALAWSSVATGISGSGATNYLTKFIASSTLANSALYETGGGVGIGTISPSSTFHVVGTMTVTGVSSLGAFTFTNATGTGNLQVATLNTTGAATISGALNVTGVSGLAGMTFTNATGTGNLQVGSLVVTGQTNLGSASTTNLSVSGSLELPAGSIGDSELASTGVTAGSYGSGSVVLSLTLDEDGRVTAVSTSTIGSLSTANFATTSISQWNNDAGYIVATLTQEQVEDYAGAMTTGNTETGITVTYQDGDGTIDFEVGGLTTSEFATTSISQWNNDSGYVTDSGVTNINGQTGASQTFATTTATSTFTLASTGNIHTLTLPSNVGFFTNDSGYLSAAITSINGETGPAIIIAAGTGITVATSTDTVTITNALGSTINPGEMADADFGDWTCLTGSCTIDANAVALGTDTTGNYIATVAGSSQVSVSGSGSETAAVTLGIVDGSIGDSQLAFHTGQALTTTSTPTFNGLNLTSLIISGDTINDFNGTGLTVTSDILNVSGLTVSEFATTSISQWNNDAGYISATLTEEEVQDFAWNISGGTQTGITVTYQDSTNDVDFVIGGLTTAQFATTSISQWNNDSGYLTTLTGALLASNNLSDLISTSTARTNLGLGSAALQNTGTFLQTANNLSDLSSTSTARTNIGFTAGNKISISATGTIGLSTSSISQWNNDFGYITSLSGALLASNNLSDLISTSTARSNLGVDIAGTDNSTDVTLAGEDYLSLSGQQITANAINPDNLSASDFGDFTCNGTTCTLDTSYLTSAITSLNGQTGASQTFATTTATSTFTLASTGNIHTLTLPSNVGFFSNDAGYLTTNDGNDPFKWIANGTDLYASSSYAKVGIGTTAPSTTLHVVGTLKATGAVTFTDGLNVTGTSGLAGVTFSNATGTGNLQSATLTVTGSTVKVNGVTYNWPSGQGGASTILTNDGSGGLTWGAGGGGGGTATNWNLLTNPTSSMSLSMGSYQSTFTWGATTGSSDLFNIKDTAGNSGAGVLLNVLTEVGSSASPFRVTASGTTALAVEAGTGRVGIGTTAPSSTLHIIGTLNVTATTTLNGVAYSWPGADGSISQVLTTDSNGQLSWATAGGGAVSTSSLVTANYFPYWTGDGALSGTSTLYTSSTRIGIGTTAPSSTLHVVGTGRFSDNLTLDSGLIISGDTINDFNGTGLTVDANVLNVSGLTVTEFATTSISQWNNDSGYITATLTEEEVQDFAWNISGGTQTGITVIYQDGTNDVDFVIGGLTTAQFATTSISQWNNDSGYISTA</sequence>
<protein>
    <recommendedName>
        <fullName evidence="3">Peptidase S74 domain-containing protein</fullName>
    </recommendedName>
</protein>
<proteinExistence type="predicted"/>
<dbReference type="EMBL" id="PFBC01000052">
    <property type="protein sequence ID" value="PIR87695.1"/>
    <property type="molecule type" value="Genomic_DNA"/>
</dbReference>
<gene>
    <name evidence="1" type="ORF">COU10_03425</name>
</gene>
<name>A0A2H0UPH2_9BACT</name>
<feature type="non-terminal residue" evidence="1">
    <location>
        <position position="1555"/>
    </location>
</feature>
<comment type="caution">
    <text evidence="1">The sequence shown here is derived from an EMBL/GenBank/DDBJ whole genome shotgun (WGS) entry which is preliminary data.</text>
</comment>
<evidence type="ECO:0008006" key="3">
    <source>
        <dbReference type="Google" id="ProtNLM"/>
    </source>
</evidence>
<organism evidence="1 2">
    <name type="scientific">Candidatus Harrisonbacteria bacterium CG10_big_fil_rev_8_21_14_0_10_45_28</name>
    <dbReference type="NCBI Taxonomy" id="1974586"/>
    <lineage>
        <taxon>Bacteria</taxon>
        <taxon>Candidatus Harrisoniibacteriota</taxon>
    </lineage>
</organism>